<organism evidence="2 3">
    <name type="scientific">Psophocarpus tetragonolobus</name>
    <name type="common">Winged bean</name>
    <name type="synonym">Dolichos tetragonolobus</name>
    <dbReference type="NCBI Taxonomy" id="3891"/>
    <lineage>
        <taxon>Eukaryota</taxon>
        <taxon>Viridiplantae</taxon>
        <taxon>Streptophyta</taxon>
        <taxon>Embryophyta</taxon>
        <taxon>Tracheophyta</taxon>
        <taxon>Spermatophyta</taxon>
        <taxon>Magnoliopsida</taxon>
        <taxon>eudicotyledons</taxon>
        <taxon>Gunneridae</taxon>
        <taxon>Pentapetalae</taxon>
        <taxon>rosids</taxon>
        <taxon>fabids</taxon>
        <taxon>Fabales</taxon>
        <taxon>Fabaceae</taxon>
        <taxon>Papilionoideae</taxon>
        <taxon>50 kb inversion clade</taxon>
        <taxon>NPAAA clade</taxon>
        <taxon>indigoferoid/millettioid clade</taxon>
        <taxon>Phaseoleae</taxon>
        <taxon>Psophocarpus</taxon>
    </lineage>
</organism>
<name>A0AAN9XSB9_PSOTE</name>
<dbReference type="EMBL" id="JAYMYS010000002">
    <property type="protein sequence ID" value="KAK7406507.1"/>
    <property type="molecule type" value="Genomic_DNA"/>
</dbReference>
<evidence type="ECO:0000256" key="1">
    <source>
        <dbReference type="SAM" id="SignalP"/>
    </source>
</evidence>
<gene>
    <name evidence="2" type="ORF">VNO78_08134</name>
</gene>
<evidence type="ECO:0000313" key="2">
    <source>
        <dbReference type="EMBL" id="KAK7406507.1"/>
    </source>
</evidence>
<dbReference type="Proteomes" id="UP001386955">
    <property type="component" value="Unassembled WGS sequence"/>
</dbReference>
<proteinExistence type="predicted"/>
<reference evidence="2 3" key="1">
    <citation type="submission" date="2024-01" db="EMBL/GenBank/DDBJ databases">
        <title>The genomes of 5 underutilized Papilionoideae crops provide insights into root nodulation and disease resistanc.</title>
        <authorList>
            <person name="Jiang F."/>
        </authorList>
    </citation>
    <scope>NUCLEOTIDE SEQUENCE [LARGE SCALE GENOMIC DNA]</scope>
    <source>
        <strain evidence="2">DUOXIRENSHENG_FW03</strain>
        <tissue evidence="2">Leaves</tissue>
    </source>
</reference>
<evidence type="ECO:0000313" key="3">
    <source>
        <dbReference type="Proteomes" id="UP001386955"/>
    </source>
</evidence>
<feature type="signal peptide" evidence="1">
    <location>
        <begin position="1"/>
        <end position="25"/>
    </location>
</feature>
<comment type="caution">
    <text evidence="2">The sequence shown here is derived from an EMBL/GenBank/DDBJ whole genome shotgun (WGS) entry which is preliminary data.</text>
</comment>
<dbReference type="AlphaFoldDB" id="A0AAN9XSB9"/>
<protein>
    <submittedName>
        <fullName evidence="2">Uncharacterized protein</fullName>
    </submittedName>
</protein>
<accession>A0AAN9XSB9</accession>
<sequence length="140" mass="15971">MRLPLLHFLTWSFCRLVALRHDVSANDIISFHTNIRPLGFLLSLISRVTQVFNPHNYSNKEENFDVNNDRVIEIMKLGISSKIIDALAKKGITKLFPIQRVEFLGIYGLIIDVIIGTNINVKAKSYYLFDGYAYLPSIIG</sequence>
<feature type="chain" id="PRO_5042916257" evidence="1">
    <location>
        <begin position="26"/>
        <end position="140"/>
    </location>
</feature>
<keyword evidence="3" id="KW-1185">Reference proteome</keyword>
<keyword evidence="1" id="KW-0732">Signal</keyword>